<reference evidence="2" key="1">
    <citation type="submission" date="2021-01" db="EMBL/GenBank/DDBJ databases">
        <authorList>
            <person name="Corre E."/>
            <person name="Pelletier E."/>
            <person name="Niang G."/>
            <person name="Scheremetjew M."/>
            <person name="Finn R."/>
            <person name="Kale V."/>
            <person name="Holt S."/>
            <person name="Cochrane G."/>
            <person name="Meng A."/>
            <person name="Brown T."/>
            <person name="Cohen L."/>
        </authorList>
    </citation>
    <scope>NUCLEOTIDE SEQUENCE</scope>
    <source>
        <strain evidence="2">GSO104</strain>
    </source>
</reference>
<evidence type="ECO:0000313" key="2">
    <source>
        <dbReference type="EMBL" id="CAE4622124.1"/>
    </source>
</evidence>
<dbReference type="EMBL" id="HBNS01028932">
    <property type="protein sequence ID" value="CAE4622124.1"/>
    <property type="molecule type" value="Transcribed_RNA"/>
</dbReference>
<accession>A0A7S4RT64</accession>
<protein>
    <recommendedName>
        <fullName evidence="3">Sulfotransferase domain-containing protein</fullName>
    </recommendedName>
</protein>
<organism evidence="2">
    <name type="scientific">Ditylum brightwellii</name>
    <dbReference type="NCBI Taxonomy" id="49249"/>
    <lineage>
        <taxon>Eukaryota</taxon>
        <taxon>Sar</taxon>
        <taxon>Stramenopiles</taxon>
        <taxon>Ochrophyta</taxon>
        <taxon>Bacillariophyta</taxon>
        <taxon>Mediophyceae</taxon>
        <taxon>Lithodesmiophycidae</taxon>
        <taxon>Lithodesmiales</taxon>
        <taxon>Lithodesmiaceae</taxon>
        <taxon>Ditylum</taxon>
    </lineage>
</organism>
<evidence type="ECO:0000256" key="1">
    <source>
        <dbReference type="ARBA" id="ARBA00010236"/>
    </source>
</evidence>
<proteinExistence type="inferred from homology"/>
<dbReference type="PANTHER" id="PTHR45964:SF5">
    <property type="entry name" value="WSCD FAMILY MEMBER CG9164"/>
    <property type="match status" value="1"/>
</dbReference>
<sequence length="385" mass="44382">MARHRPARRMSAALLVAFTTYLAVDTIFFSSPSSLTEELSSSLRRELSNSLTTEDDPQHNSRGLIVYEECTVQPIHLPDHPIVPVYAASYPGSGAQMTHYLYEALTGIPASDCYVARGDDHLFITLKTHYPAKSDNVRGAEEMDRAILHLRNPLNAFPSYASFKFEVHNGLPDHTVHAPAKYWMEWRNENFEEELKNWVNHLEYWVDNYDNVQDKRIVISYENLIHEEAGPEETAFIAQFLGEGKGVTTVSPEAIPCVWDKVVNYKKFQGRKLLTDFLAHDNEWIENNKDKARSLIETYSEEIDGAVARKLLPTCCDSPAYPQASHRKGPHDRYTYTEQQLQTMINELIMTKERYMSKNTEDRLERILSLYVEELEEEMKQASRR</sequence>
<evidence type="ECO:0008006" key="3">
    <source>
        <dbReference type="Google" id="ProtNLM"/>
    </source>
</evidence>
<dbReference type="SUPFAM" id="SSF52540">
    <property type="entry name" value="P-loop containing nucleoside triphosphate hydrolases"/>
    <property type="match status" value="1"/>
</dbReference>
<dbReference type="Gene3D" id="3.40.50.300">
    <property type="entry name" value="P-loop containing nucleotide triphosphate hydrolases"/>
    <property type="match status" value="1"/>
</dbReference>
<gene>
    <name evidence="2" type="ORF">DBRI00130_LOCUS22736</name>
</gene>
<comment type="similarity">
    <text evidence="1">Belongs to the WSCD family.</text>
</comment>
<dbReference type="InterPro" id="IPR027417">
    <property type="entry name" value="P-loop_NTPase"/>
</dbReference>
<dbReference type="InterPro" id="IPR051589">
    <property type="entry name" value="Sialate-O-sulfotransferase"/>
</dbReference>
<dbReference type="PANTHER" id="PTHR45964">
    <property type="entry name" value="WSCD FAMILY MEMBER CG9164"/>
    <property type="match status" value="1"/>
</dbReference>
<name>A0A7S4RT64_9STRA</name>
<dbReference type="AlphaFoldDB" id="A0A7S4RT64"/>